<dbReference type="PANTHER" id="PTHR30566:SF25">
    <property type="entry name" value="INNER MEMBRANE PROTEIN"/>
    <property type="match status" value="1"/>
</dbReference>
<feature type="transmembrane region" description="Helical" evidence="8">
    <location>
        <begin position="22"/>
        <end position="42"/>
    </location>
</feature>
<accession>A0A4R7NZ29</accession>
<dbReference type="Pfam" id="PF21088">
    <property type="entry name" value="MS_channel_1st"/>
    <property type="match status" value="1"/>
</dbReference>
<dbReference type="Gene3D" id="2.30.30.60">
    <property type="match status" value="1"/>
</dbReference>
<feature type="transmembrane region" description="Helical" evidence="8">
    <location>
        <begin position="167"/>
        <end position="185"/>
    </location>
</feature>
<feature type="region of interest" description="Disordered" evidence="7">
    <location>
        <begin position="358"/>
        <end position="386"/>
    </location>
</feature>
<dbReference type="InterPro" id="IPR023408">
    <property type="entry name" value="MscS_beta-dom_sf"/>
</dbReference>
<dbReference type="SUPFAM" id="SSF50182">
    <property type="entry name" value="Sm-like ribonucleoproteins"/>
    <property type="match status" value="1"/>
</dbReference>
<comment type="subcellular location">
    <subcellularLocation>
        <location evidence="1">Cell membrane</location>
        <topology evidence="1">Multi-pass membrane protein</topology>
    </subcellularLocation>
</comment>
<dbReference type="InterPro" id="IPR049142">
    <property type="entry name" value="MS_channel_1st"/>
</dbReference>
<feature type="transmembrane region" description="Helical" evidence="8">
    <location>
        <begin position="135"/>
        <end position="155"/>
    </location>
</feature>
<evidence type="ECO:0000256" key="8">
    <source>
        <dbReference type="SAM" id="Phobius"/>
    </source>
</evidence>
<dbReference type="AlphaFoldDB" id="A0A4R7NZ29"/>
<evidence type="ECO:0000259" key="9">
    <source>
        <dbReference type="Pfam" id="PF00924"/>
    </source>
</evidence>
<sequence length="386" mass="42857">MPATTEMPWSFVLEQKLLGNSVSAWLIALGIVLAFVLAARVGRTHLGARLKRWAARTSTGADDTLVQVLSRTRAWFVLLASLFGGSHALEFAPRVERMLEILFTVGFAIQVGLWLSVALDAFFERYRRRNQTDTGVVTAITAMGFAARALLWSLLLLLALDNLGVDITAMVAGLGIGGIAVALAVQNILGDLFASVSIIVDRPFVVGDFIIVDDDYMGTVEHVGLKTTHVRSLGGEQIVFANNDLLKTRVRNYKRMYERRIVFTFGIDYATPPDDVQWVAEFLREQISKMENVRLERAHFFKFGESSLDYEVAYWVKSPDYGVYMDIQQNLNLRLMQALAARKIPFAYPTRTIKIETATPAPPSAGEPEVSPAPIKGPGPRLVRDH</sequence>
<protein>
    <submittedName>
        <fullName evidence="12">Small-conductance mechanosensitive channel</fullName>
    </submittedName>
</protein>
<dbReference type="InterPro" id="IPR006685">
    <property type="entry name" value="MscS_channel_2nd"/>
</dbReference>
<evidence type="ECO:0000256" key="1">
    <source>
        <dbReference type="ARBA" id="ARBA00004651"/>
    </source>
</evidence>
<dbReference type="InterPro" id="IPR049278">
    <property type="entry name" value="MS_channel_C"/>
</dbReference>
<dbReference type="InterPro" id="IPR011014">
    <property type="entry name" value="MscS_channel_TM-2"/>
</dbReference>
<dbReference type="GO" id="GO:0005886">
    <property type="term" value="C:plasma membrane"/>
    <property type="evidence" value="ECO:0007669"/>
    <property type="project" value="UniProtKB-SubCell"/>
</dbReference>
<keyword evidence="6 8" id="KW-0472">Membrane</keyword>
<dbReference type="RefSeq" id="WP_133882608.1">
    <property type="nucleotide sequence ID" value="NZ_MWIN01000019.1"/>
</dbReference>
<dbReference type="Proteomes" id="UP000295341">
    <property type="component" value="Unassembled WGS sequence"/>
</dbReference>
<organism evidence="12 13">
    <name type="scientific">Panacagrimonas perspica</name>
    <dbReference type="NCBI Taxonomy" id="381431"/>
    <lineage>
        <taxon>Bacteria</taxon>
        <taxon>Pseudomonadati</taxon>
        <taxon>Pseudomonadota</taxon>
        <taxon>Gammaproteobacteria</taxon>
        <taxon>Nevskiales</taxon>
        <taxon>Nevskiaceae</taxon>
        <taxon>Panacagrimonas</taxon>
    </lineage>
</organism>
<dbReference type="InterPro" id="IPR011066">
    <property type="entry name" value="MscS_channel_C_sf"/>
</dbReference>
<feature type="domain" description="Mechanosensitive ion channel MscS C-terminal" evidence="10">
    <location>
        <begin position="261"/>
        <end position="345"/>
    </location>
</feature>
<keyword evidence="4 8" id="KW-0812">Transmembrane</keyword>
<evidence type="ECO:0000313" key="12">
    <source>
        <dbReference type="EMBL" id="TDU26388.1"/>
    </source>
</evidence>
<feature type="domain" description="Mechanosensitive ion channel transmembrane helices 2/3" evidence="11">
    <location>
        <begin position="148"/>
        <end position="186"/>
    </location>
</feature>
<dbReference type="Gene3D" id="3.30.70.100">
    <property type="match status" value="1"/>
</dbReference>
<dbReference type="SUPFAM" id="SSF82861">
    <property type="entry name" value="Mechanosensitive channel protein MscS (YggB), transmembrane region"/>
    <property type="match status" value="1"/>
</dbReference>
<evidence type="ECO:0000259" key="11">
    <source>
        <dbReference type="Pfam" id="PF21088"/>
    </source>
</evidence>
<dbReference type="Gene3D" id="1.10.287.1260">
    <property type="match status" value="1"/>
</dbReference>
<feature type="transmembrane region" description="Helical" evidence="8">
    <location>
        <begin position="101"/>
        <end position="123"/>
    </location>
</feature>
<keyword evidence="5 8" id="KW-1133">Transmembrane helix</keyword>
<comment type="caution">
    <text evidence="12">The sequence shown here is derived from an EMBL/GenBank/DDBJ whole genome shotgun (WGS) entry which is preliminary data.</text>
</comment>
<keyword evidence="13" id="KW-1185">Reference proteome</keyword>
<dbReference type="PANTHER" id="PTHR30566">
    <property type="entry name" value="YNAI-RELATED MECHANOSENSITIVE ION CHANNEL"/>
    <property type="match status" value="1"/>
</dbReference>
<reference evidence="12 13" key="1">
    <citation type="submission" date="2019-03" db="EMBL/GenBank/DDBJ databases">
        <title>Genomic Encyclopedia of Type Strains, Phase IV (KMG-IV): sequencing the most valuable type-strain genomes for metagenomic binning, comparative biology and taxonomic classification.</title>
        <authorList>
            <person name="Goeker M."/>
        </authorList>
    </citation>
    <scope>NUCLEOTIDE SEQUENCE [LARGE SCALE GENOMIC DNA]</scope>
    <source>
        <strain evidence="12 13">DSM 26377</strain>
    </source>
</reference>
<evidence type="ECO:0000313" key="13">
    <source>
        <dbReference type="Proteomes" id="UP000295341"/>
    </source>
</evidence>
<comment type="similarity">
    <text evidence="2">Belongs to the MscS (TC 1.A.23) family.</text>
</comment>
<evidence type="ECO:0000259" key="10">
    <source>
        <dbReference type="Pfam" id="PF21082"/>
    </source>
</evidence>
<evidence type="ECO:0000256" key="4">
    <source>
        <dbReference type="ARBA" id="ARBA00022692"/>
    </source>
</evidence>
<dbReference type="Pfam" id="PF21082">
    <property type="entry name" value="MS_channel_3rd"/>
    <property type="match status" value="1"/>
</dbReference>
<dbReference type="GO" id="GO:0008381">
    <property type="term" value="F:mechanosensitive monoatomic ion channel activity"/>
    <property type="evidence" value="ECO:0007669"/>
    <property type="project" value="UniProtKB-ARBA"/>
</dbReference>
<dbReference type="EMBL" id="SOBT01000010">
    <property type="protein sequence ID" value="TDU26388.1"/>
    <property type="molecule type" value="Genomic_DNA"/>
</dbReference>
<evidence type="ECO:0000256" key="5">
    <source>
        <dbReference type="ARBA" id="ARBA00022989"/>
    </source>
</evidence>
<proteinExistence type="inferred from homology"/>
<dbReference type="OrthoDB" id="9809206at2"/>
<feature type="domain" description="Mechanosensitive ion channel MscS" evidence="9">
    <location>
        <begin position="187"/>
        <end position="255"/>
    </location>
</feature>
<evidence type="ECO:0000256" key="2">
    <source>
        <dbReference type="ARBA" id="ARBA00008017"/>
    </source>
</evidence>
<evidence type="ECO:0000256" key="3">
    <source>
        <dbReference type="ARBA" id="ARBA00022475"/>
    </source>
</evidence>
<feature type="transmembrane region" description="Helical" evidence="8">
    <location>
        <begin position="74"/>
        <end position="95"/>
    </location>
</feature>
<dbReference type="InterPro" id="IPR010920">
    <property type="entry name" value="LSM_dom_sf"/>
</dbReference>
<evidence type="ECO:0000256" key="7">
    <source>
        <dbReference type="SAM" id="MobiDB-lite"/>
    </source>
</evidence>
<evidence type="ECO:0000256" key="6">
    <source>
        <dbReference type="ARBA" id="ARBA00023136"/>
    </source>
</evidence>
<dbReference type="SUPFAM" id="SSF82689">
    <property type="entry name" value="Mechanosensitive channel protein MscS (YggB), C-terminal domain"/>
    <property type="match status" value="1"/>
</dbReference>
<dbReference type="Pfam" id="PF00924">
    <property type="entry name" value="MS_channel_2nd"/>
    <property type="match status" value="1"/>
</dbReference>
<gene>
    <name evidence="12" type="ORF">DFR24_3412</name>
</gene>
<name>A0A4R7NZ29_9GAMM</name>
<keyword evidence="3" id="KW-1003">Cell membrane</keyword>